<dbReference type="GO" id="GO:0016787">
    <property type="term" value="F:hydrolase activity"/>
    <property type="evidence" value="ECO:0007669"/>
    <property type="project" value="UniProtKB-KW"/>
</dbReference>
<dbReference type="Pfam" id="PF25396">
    <property type="entry name" value="ZNFX1"/>
    <property type="match status" value="1"/>
</dbReference>
<dbReference type="Proteomes" id="UP000887226">
    <property type="component" value="Unassembled WGS sequence"/>
</dbReference>
<organism evidence="6 7">
    <name type="scientific">Calycina marina</name>
    <dbReference type="NCBI Taxonomy" id="1763456"/>
    <lineage>
        <taxon>Eukaryota</taxon>
        <taxon>Fungi</taxon>
        <taxon>Dikarya</taxon>
        <taxon>Ascomycota</taxon>
        <taxon>Pezizomycotina</taxon>
        <taxon>Leotiomycetes</taxon>
        <taxon>Helotiales</taxon>
        <taxon>Pezizellaceae</taxon>
        <taxon>Calycina</taxon>
    </lineage>
</organism>
<dbReference type="GO" id="GO:0031048">
    <property type="term" value="P:regulatory ncRNA-mediated heterochromatin formation"/>
    <property type="evidence" value="ECO:0007669"/>
    <property type="project" value="TreeGrafter"/>
</dbReference>
<feature type="domain" description="ZNFX1" evidence="5">
    <location>
        <begin position="121"/>
        <end position="230"/>
    </location>
</feature>
<evidence type="ECO:0000259" key="5">
    <source>
        <dbReference type="Pfam" id="PF25396"/>
    </source>
</evidence>
<evidence type="ECO:0000313" key="6">
    <source>
        <dbReference type="EMBL" id="KAG9242476.1"/>
    </source>
</evidence>
<dbReference type="Pfam" id="PF13086">
    <property type="entry name" value="AAA_11"/>
    <property type="match status" value="1"/>
</dbReference>
<dbReference type="CDD" id="cd18808">
    <property type="entry name" value="SF1_C_Upf1"/>
    <property type="match status" value="1"/>
</dbReference>
<feature type="region of interest" description="Disordered" evidence="2">
    <location>
        <begin position="506"/>
        <end position="531"/>
    </location>
</feature>
<dbReference type="InterPro" id="IPR041677">
    <property type="entry name" value="DNA2/NAM7_AAA_11"/>
</dbReference>
<dbReference type="InterPro" id="IPR041679">
    <property type="entry name" value="DNA2/NAM7-like_C"/>
</dbReference>
<sequence length="1052" mass="118850">MMASALNIQEVCSILNRIIKRQKNGQPFSQFDEEWRNMLEIPEAHELLSPDVSVPCQTTKWNDYQEESTYAGPALPRNHIYGAWPSKEDYLRFHYLALREDATSPLRSGLAFFRDHTSMDEDSNIYIYSKVHFCGLILATIGVAFRVTFSTERSGKKIRWQQSKRLQQGTLVAISTERDMFSTVCKCAIVAARPYEGGLDQDPPTVDLFWAVEDEAVLDPSESYIMLEARSGYYEAYRHVLKGIQDVAMESFSLGKHIVNLDNDISPPAYLQSNPFINLTTFVPNTEPHASLENVDILAKPLPLLRGSLMDTSQWSACKRMMTKALAIVQGPPGTGKTFTSVETLKALIGKSDSNVIMVAAQTNHALDQLLNHIIKFEPNIIRLGGRCSKNNVEIFKRTLYELREEHQKEVPDGNRGLAMATRELEARKLSLKASLGPFLSRELLDVESLLQHDCITQKQADSLSEDGWVNADAIDGVKASPLLTWLAQSGLMALPKTPQLNHRFPEEEEELDMSPSEEVEDLEGGQHNKDNTMDALKGELIFFRRTQTGNANSYNASKCFRLLQTKCNLYDIPQTMRGAIYRFWEKKVDASAIKKMRDALKEYNRTVQALQCTKALCNIRLIKHLGIKVVGCTTTGLSKYRGLISALKPKILLIEEAAETLEGNVVAGQIDSLEQMILVGDHKQLRANATVSALEESPYYLNISMFERLVSNGMEYTMLNRQRRMVPQVRELLCIEPKPFYKYLHDHESVLDPANRPPVPGMGNCNLYFFHHQWPEARDASLSIYNLDEAEMIAGFFHYLVLSGTDPAKITVLTFYNGQRKTIVKELRKKPIASNFFNIFTVDSYQGEENDIIILSMVRSNDFASIGFLKNQNRVVVALSRARRGLYLFGNAACLIAEEGGDEFLSNRPGLYRDIIYHMNKTDTLDVNLGLPITCVKHGRRLYIGEADDWIETNGGCQQRCDTILPCGHSCPATCHVFSHDTLVCPETCPNTLDCGHSCSEFCGNQCKCDQCCFKQTHFKEDIRISDMHVSVSADATLVHRTKWLREQDHY</sequence>
<keyword evidence="7" id="KW-1185">Reference proteome</keyword>
<dbReference type="AlphaFoldDB" id="A0A9P8CEN2"/>
<dbReference type="OrthoDB" id="409395at2759"/>
<dbReference type="Pfam" id="PF13087">
    <property type="entry name" value="AAA_12"/>
    <property type="match status" value="1"/>
</dbReference>
<dbReference type="InterPro" id="IPR047187">
    <property type="entry name" value="SF1_C_Upf1"/>
</dbReference>
<evidence type="ECO:0000256" key="1">
    <source>
        <dbReference type="ARBA" id="ARBA00022806"/>
    </source>
</evidence>
<evidence type="ECO:0000259" key="4">
    <source>
        <dbReference type="Pfam" id="PF13087"/>
    </source>
</evidence>
<keyword evidence="6" id="KW-0378">Hydrolase</keyword>
<evidence type="ECO:0000256" key="2">
    <source>
        <dbReference type="SAM" id="MobiDB-lite"/>
    </source>
</evidence>
<feature type="domain" description="DNA2/NAM7 helicase helicase" evidence="3">
    <location>
        <begin position="311"/>
        <end position="688"/>
    </location>
</feature>
<dbReference type="Gene3D" id="3.40.50.300">
    <property type="entry name" value="P-loop containing nucleotide triphosphate hydrolases"/>
    <property type="match status" value="3"/>
</dbReference>
<keyword evidence="1" id="KW-0547">Nucleotide-binding</keyword>
<comment type="caution">
    <text evidence="6">The sequence shown here is derived from an EMBL/GenBank/DDBJ whole genome shotgun (WGS) entry which is preliminary data.</text>
</comment>
<evidence type="ECO:0000313" key="7">
    <source>
        <dbReference type="Proteomes" id="UP000887226"/>
    </source>
</evidence>
<feature type="compositionally biased region" description="Acidic residues" evidence="2">
    <location>
        <begin position="507"/>
        <end position="524"/>
    </location>
</feature>
<dbReference type="InterPro" id="IPR045055">
    <property type="entry name" value="DNA2/NAM7-like"/>
</dbReference>
<name>A0A9P8CEN2_9HELO</name>
<dbReference type="SUPFAM" id="SSF52540">
    <property type="entry name" value="P-loop containing nucleoside triphosphate hydrolases"/>
    <property type="match status" value="1"/>
</dbReference>
<keyword evidence="1" id="KW-0347">Helicase</keyword>
<gene>
    <name evidence="6" type="ORF">BJ878DRAFT_167854</name>
</gene>
<evidence type="ECO:0000259" key="3">
    <source>
        <dbReference type="Pfam" id="PF13086"/>
    </source>
</evidence>
<dbReference type="GO" id="GO:0031380">
    <property type="term" value="C:nuclear RNA-directed RNA polymerase complex"/>
    <property type="evidence" value="ECO:0007669"/>
    <property type="project" value="TreeGrafter"/>
</dbReference>
<proteinExistence type="predicted"/>
<dbReference type="CDD" id="cd06008">
    <property type="entry name" value="NF-X1-zinc-finger"/>
    <property type="match status" value="1"/>
</dbReference>
<dbReference type="EMBL" id="MU254069">
    <property type="protein sequence ID" value="KAG9242476.1"/>
    <property type="molecule type" value="Genomic_DNA"/>
</dbReference>
<keyword evidence="1" id="KW-0067">ATP-binding</keyword>
<dbReference type="PANTHER" id="PTHR10887">
    <property type="entry name" value="DNA2/NAM7 HELICASE FAMILY"/>
    <property type="match status" value="1"/>
</dbReference>
<dbReference type="InterPro" id="IPR057373">
    <property type="entry name" value="ZNFX1"/>
</dbReference>
<feature type="domain" description="DNA2/NAM7 helicase-like C-terminal" evidence="4">
    <location>
        <begin position="703"/>
        <end position="893"/>
    </location>
</feature>
<protein>
    <submittedName>
        <fullName evidence="6">P-loop containing nucleoside triphosphate hydrolase protein</fullName>
    </submittedName>
</protein>
<dbReference type="PANTHER" id="PTHR10887:SF341">
    <property type="entry name" value="NFX1-TYPE ZINC FINGER-CONTAINING PROTEIN 1"/>
    <property type="match status" value="1"/>
</dbReference>
<reference evidence="6" key="1">
    <citation type="journal article" date="2021" name="IMA Fungus">
        <title>Genomic characterization of three marine fungi, including Emericellopsis atlantica sp. nov. with signatures of a generalist lifestyle and marine biomass degradation.</title>
        <authorList>
            <person name="Hagestad O.C."/>
            <person name="Hou L."/>
            <person name="Andersen J.H."/>
            <person name="Hansen E.H."/>
            <person name="Altermark B."/>
            <person name="Li C."/>
            <person name="Kuhnert E."/>
            <person name="Cox R.J."/>
            <person name="Crous P.W."/>
            <person name="Spatafora J.W."/>
            <person name="Lail K."/>
            <person name="Amirebrahimi M."/>
            <person name="Lipzen A."/>
            <person name="Pangilinan J."/>
            <person name="Andreopoulos W."/>
            <person name="Hayes R.D."/>
            <person name="Ng V."/>
            <person name="Grigoriev I.V."/>
            <person name="Jackson S.A."/>
            <person name="Sutton T.D.S."/>
            <person name="Dobson A.D.W."/>
            <person name="Rama T."/>
        </authorList>
    </citation>
    <scope>NUCLEOTIDE SEQUENCE</scope>
    <source>
        <strain evidence="6">TRa3180A</strain>
    </source>
</reference>
<dbReference type="InterPro" id="IPR027417">
    <property type="entry name" value="P-loop_NTPase"/>
</dbReference>
<accession>A0A9P8CEN2</accession>
<dbReference type="GO" id="GO:0004386">
    <property type="term" value="F:helicase activity"/>
    <property type="evidence" value="ECO:0007669"/>
    <property type="project" value="InterPro"/>
</dbReference>